<proteinExistence type="predicted"/>
<feature type="region of interest" description="Disordered" evidence="1">
    <location>
        <begin position="1"/>
        <end position="20"/>
    </location>
</feature>
<evidence type="ECO:0000313" key="3">
    <source>
        <dbReference type="Proteomes" id="UP001610432"/>
    </source>
</evidence>
<comment type="caution">
    <text evidence="2">The sequence shown here is derived from an EMBL/GenBank/DDBJ whole genome shotgun (WGS) entry which is preliminary data.</text>
</comment>
<dbReference type="EMBL" id="JBFXLQ010000030">
    <property type="protein sequence ID" value="KAL2865683.1"/>
    <property type="molecule type" value="Genomic_DNA"/>
</dbReference>
<organism evidence="2 3">
    <name type="scientific">Aspergillus lucknowensis</name>
    <dbReference type="NCBI Taxonomy" id="176173"/>
    <lineage>
        <taxon>Eukaryota</taxon>
        <taxon>Fungi</taxon>
        <taxon>Dikarya</taxon>
        <taxon>Ascomycota</taxon>
        <taxon>Pezizomycotina</taxon>
        <taxon>Eurotiomycetes</taxon>
        <taxon>Eurotiomycetidae</taxon>
        <taxon>Eurotiales</taxon>
        <taxon>Aspergillaceae</taxon>
        <taxon>Aspergillus</taxon>
        <taxon>Aspergillus subgen. Nidulantes</taxon>
    </lineage>
</organism>
<sequence>MFSDTRPESTRQPKKERNANAARNIVIFPRTFPCMDEVQDRSRKSEAPPAGCRLNVRRFLTRNGSVQNEENPIMEHNLVLQRRRTWTRWRNMCSVFLNYCCKVILAVAKAISFEGGMCGCLGAIRFREENPPRSSRWSQPGRSNRGLCLCWTLGQLQSSSESNLISPPFRALKEKTACEPGGRDCPRQWFPVFFILFLQMVSFVLGDLSKNSNLPCRNKSRAHRGEFSIGLVQELKVLGSHLSPQGIIVDTLTRPSLDSEN</sequence>
<evidence type="ECO:0000313" key="2">
    <source>
        <dbReference type="EMBL" id="KAL2865683.1"/>
    </source>
</evidence>
<keyword evidence="3" id="KW-1185">Reference proteome</keyword>
<dbReference type="RefSeq" id="XP_070884662.1">
    <property type="nucleotide sequence ID" value="XM_071025094.1"/>
</dbReference>
<protein>
    <submittedName>
        <fullName evidence="2">Uncharacterized protein</fullName>
    </submittedName>
</protein>
<feature type="compositionally biased region" description="Basic and acidic residues" evidence="1">
    <location>
        <begin position="1"/>
        <end position="18"/>
    </location>
</feature>
<gene>
    <name evidence="2" type="ORF">BJX67DRAFT_170873</name>
</gene>
<dbReference type="GeneID" id="98140166"/>
<dbReference type="Proteomes" id="UP001610432">
    <property type="component" value="Unassembled WGS sequence"/>
</dbReference>
<evidence type="ECO:0000256" key="1">
    <source>
        <dbReference type="SAM" id="MobiDB-lite"/>
    </source>
</evidence>
<accession>A0ABR4LMB7</accession>
<name>A0ABR4LMB7_9EURO</name>
<reference evidence="2 3" key="1">
    <citation type="submission" date="2024-07" db="EMBL/GenBank/DDBJ databases">
        <title>Section-level genome sequencing and comparative genomics of Aspergillus sections Usti and Cavernicolus.</title>
        <authorList>
            <consortium name="Lawrence Berkeley National Laboratory"/>
            <person name="Nybo J.L."/>
            <person name="Vesth T.C."/>
            <person name="Theobald S."/>
            <person name="Frisvad J.C."/>
            <person name="Larsen T.O."/>
            <person name="Kjaerboelling I."/>
            <person name="Rothschild-Mancinelli K."/>
            <person name="Lyhne E.K."/>
            <person name="Kogle M.E."/>
            <person name="Barry K."/>
            <person name="Clum A."/>
            <person name="Na H."/>
            <person name="Ledsgaard L."/>
            <person name="Lin J."/>
            <person name="Lipzen A."/>
            <person name="Kuo A."/>
            <person name="Riley R."/>
            <person name="Mondo S."/>
            <person name="Labutti K."/>
            <person name="Haridas S."/>
            <person name="Pangalinan J."/>
            <person name="Salamov A.A."/>
            <person name="Simmons B.A."/>
            <person name="Magnuson J.K."/>
            <person name="Chen J."/>
            <person name="Drula E."/>
            <person name="Henrissat B."/>
            <person name="Wiebenga A."/>
            <person name="Lubbers R.J."/>
            <person name="Gomes A.C."/>
            <person name="Macurrencykelacurrency M.R."/>
            <person name="Stajich J."/>
            <person name="Grigoriev I.V."/>
            <person name="Mortensen U.H."/>
            <person name="De Vries R.P."/>
            <person name="Baker S.E."/>
            <person name="Andersen M.R."/>
        </authorList>
    </citation>
    <scope>NUCLEOTIDE SEQUENCE [LARGE SCALE GENOMIC DNA]</scope>
    <source>
        <strain evidence="2 3">CBS 449.75</strain>
    </source>
</reference>